<dbReference type="Proteomes" id="UP001381693">
    <property type="component" value="Unassembled WGS sequence"/>
</dbReference>
<organism evidence="1 2">
    <name type="scientific">Halocaridina rubra</name>
    <name type="common">Hawaiian red shrimp</name>
    <dbReference type="NCBI Taxonomy" id="373956"/>
    <lineage>
        <taxon>Eukaryota</taxon>
        <taxon>Metazoa</taxon>
        <taxon>Ecdysozoa</taxon>
        <taxon>Arthropoda</taxon>
        <taxon>Crustacea</taxon>
        <taxon>Multicrustacea</taxon>
        <taxon>Malacostraca</taxon>
        <taxon>Eumalacostraca</taxon>
        <taxon>Eucarida</taxon>
        <taxon>Decapoda</taxon>
        <taxon>Pleocyemata</taxon>
        <taxon>Caridea</taxon>
        <taxon>Atyoidea</taxon>
        <taxon>Atyidae</taxon>
        <taxon>Halocaridina</taxon>
    </lineage>
</organism>
<evidence type="ECO:0000313" key="2">
    <source>
        <dbReference type="Proteomes" id="UP001381693"/>
    </source>
</evidence>
<name>A0AAN9A1B0_HALRR</name>
<comment type="caution">
    <text evidence="1">The sequence shown here is derived from an EMBL/GenBank/DDBJ whole genome shotgun (WGS) entry which is preliminary data.</text>
</comment>
<dbReference type="EMBL" id="JAXCGZ010019490">
    <property type="protein sequence ID" value="KAK7066052.1"/>
    <property type="molecule type" value="Genomic_DNA"/>
</dbReference>
<sequence>MATMKEATKFCSVLKRHRYASLRNAKVMFRYSSPSFLPRSETLWFCFVQKRDHSVLLRSETHRYCSFRKRQRFAMLCPASLQPCSETPFICRLQMGQRSPSYRNITVLLIQQLSRSLLSYSAKPLLRFVYDFIILF</sequence>
<evidence type="ECO:0000313" key="1">
    <source>
        <dbReference type="EMBL" id="KAK7066052.1"/>
    </source>
</evidence>
<gene>
    <name evidence="1" type="ORF">SK128_004990</name>
</gene>
<protein>
    <submittedName>
        <fullName evidence="1">Uncharacterized protein</fullName>
    </submittedName>
</protein>
<reference evidence="1 2" key="1">
    <citation type="submission" date="2023-11" db="EMBL/GenBank/DDBJ databases">
        <title>Halocaridina rubra genome assembly.</title>
        <authorList>
            <person name="Smith C."/>
        </authorList>
    </citation>
    <scope>NUCLEOTIDE SEQUENCE [LARGE SCALE GENOMIC DNA]</scope>
    <source>
        <strain evidence="1">EP-1</strain>
        <tissue evidence="1">Whole</tissue>
    </source>
</reference>
<dbReference type="AlphaFoldDB" id="A0AAN9A1B0"/>
<proteinExistence type="predicted"/>
<accession>A0AAN9A1B0</accession>
<keyword evidence="2" id="KW-1185">Reference proteome</keyword>